<keyword evidence="3" id="KW-1185">Reference proteome</keyword>
<dbReference type="InterPro" id="IPR007607">
    <property type="entry name" value="BacA/B"/>
</dbReference>
<name>A0A2U3BD26_9VIBR</name>
<evidence type="ECO:0000313" key="2">
    <source>
        <dbReference type="EMBL" id="PWI34719.1"/>
    </source>
</evidence>
<protein>
    <recommendedName>
        <fullName evidence="4">Polymer-forming cytoskeletal protein</fullName>
    </recommendedName>
</protein>
<evidence type="ECO:0000256" key="1">
    <source>
        <dbReference type="ARBA" id="ARBA00044755"/>
    </source>
</evidence>
<dbReference type="Proteomes" id="UP000245362">
    <property type="component" value="Unassembled WGS sequence"/>
</dbReference>
<gene>
    <name evidence="2" type="ORF">DI392_00060</name>
</gene>
<evidence type="ECO:0000313" key="3">
    <source>
        <dbReference type="Proteomes" id="UP000245362"/>
    </source>
</evidence>
<comment type="caution">
    <text evidence="2">The sequence shown here is derived from an EMBL/GenBank/DDBJ whole genome shotgun (WGS) entry which is preliminary data.</text>
</comment>
<sequence length="149" mass="15518">MGLFGAKRGTPGKHSSTTIVSEGACISGQLVLTGNIQIDGKVDGTIRTTKLVTISPSGSVEGKIYADHAIINGQFEGDIYAKNVDVLANGCLKGEVTSAELTIEKGGSFLGISKTVSSDEIAEQINAERQQKKELSIVTDAHPKKTASA</sequence>
<evidence type="ECO:0008006" key="4">
    <source>
        <dbReference type="Google" id="ProtNLM"/>
    </source>
</evidence>
<comment type="similarity">
    <text evidence="1">Belongs to the bactofilin family.</text>
</comment>
<dbReference type="EMBL" id="QFWT01000001">
    <property type="protein sequence ID" value="PWI34719.1"/>
    <property type="molecule type" value="Genomic_DNA"/>
</dbReference>
<dbReference type="AlphaFoldDB" id="A0A2U3BD26"/>
<accession>A0A2U3BD26</accession>
<organism evidence="2 3">
    <name type="scientific">Vibrio albus</name>
    <dbReference type="NCBI Taxonomy" id="2200953"/>
    <lineage>
        <taxon>Bacteria</taxon>
        <taxon>Pseudomonadati</taxon>
        <taxon>Pseudomonadota</taxon>
        <taxon>Gammaproteobacteria</taxon>
        <taxon>Vibrionales</taxon>
        <taxon>Vibrionaceae</taxon>
        <taxon>Vibrio</taxon>
    </lineage>
</organism>
<proteinExistence type="inferred from homology"/>
<dbReference type="OrthoDB" id="5612117at2"/>
<reference evidence="2 3" key="1">
    <citation type="submission" date="2018-05" db="EMBL/GenBank/DDBJ databases">
        <title>Vibrio limimaris sp. nov., isolated from marine sediment.</title>
        <authorList>
            <person name="Li C.-M."/>
        </authorList>
    </citation>
    <scope>NUCLEOTIDE SEQUENCE [LARGE SCALE GENOMIC DNA]</scope>
    <source>
        <strain evidence="2 3">E4404</strain>
    </source>
</reference>
<dbReference type="PANTHER" id="PTHR35024:SF4">
    <property type="entry name" value="POLYMER-FORMING CYTOSKELETAL PROTEIN"/>
    <property type="match status" value="1"/>
</dbReference>
<dbReference type="PANTHER" id="PTHR35024">
    <property type="entry name" value="HYPOTHETICAL CYTOSOLIC PROTEIN"/>
    <property type="match status" value="1"/>
</dbReference>
<dbReference type="Pfam" id="PF04519">
    <property type="entry name" value="Bactofilin"/>
    <property type="match status" value="1"/>
</dbReference>